<keyword evidence="3" id="KW-0456">Lyase</keyword>
<dbReference type="InterPro" id="IPR015813">
    <property type="entry name" value="Pyrv/PenolPyrv_kinase-like_dom"/>
</dbReference>
<proteinExistence type="inferred from homology"/>
<evidence type="ECO:0000256" key="2">
    <source>
        <dbReference type="ARBA" id="ARBA00022723"/>
    </source>
</evidence>
<name>A0A370LAR3_9HYPH</name>
<keyword evidence="6" id="KW-1185">Reference proteome</keyword>
<dbReference type="InterPro" id="IPR050251">
    <property type="entry name" value="HpcH-HpaI_aldolase"/>
</dbReference>
<dbReference type="SUPFAM" id="SSF51621">
    <property type="entry name" value="Phosphoenolpyruvate/pyruvate domain"/>
    <property type="match status" value="1"/>
</dbReference>
<dbReference type="InterPro" id="IPR040442">
    <property type="entry name" value="Pyrv_kinase-like_dom_sf"/>
</dbReference>
<organism evidence="5 6">
    <name type="scientific">Bosea caraganae</name>
    <dbReference type="NCBI Taxonomy" id="2763117"/>
    <lineage>
        <taxon>Bacteria</taxon>
        <taxon>Pseudomonadati</taxon>
        <taxon>Pseudomonadota</taxon>
        <taxon>Alphaproteobacteria</taxon>
        <taxon>Hyphomicrobiales</taxon>
        <taxon>Boseaceae</taxon>
        <taxon>Bosea</taxon>
    </lineage>
</organism>
<dbReference type="AlphaFoldDB" id="A0A370LAR3"/>
<dbReference type="GO" id="GO:0016832">
    <property type="term" value="F:aldehyde-lyase activity"/>
    <property type="evidence" value="ECO:0007669"/>
    <property type="project" value="TreeGrafter"/>
</dbReference>
<dbReference type="EMBL" id="QQTP01000002">
    <property type="protein sequence ID" value="RDJ28260.1"/>
    <property type="molecule type" value="Genomic_DNA"/>
</dbReference>
<dbReference type="GO" id="GO:0005737">
    <property type="term" value="C:cytoplasm"/>
    <property type="evidence" value="ECO:0007669"/>
    <property type="project" value="TreeGrafter"/>
</dbReference>
<dbReference type="PANTHER" id="PTHR30502">
    <property type="entry name" value="2-KETO-3-DEOXY-L-RHAMNONATE ALDOLASE"/>
    <property type="match status" value="1"/>
</dbReference>
<dbReference type="Pfam" id="PF03328">
    <property type="entry name" value="HpcH_HpaI"/>
    <property type="match status" value="1"/>
</dbReference>
<reference evidence="6" key="1">
    <citation type="submission" date="2018-07" db="EMBL/GenBank/DDBJ databases">
        <authorList>
            <person name="Safronova V.I."/>
            <person name="Chirak E.R."/>
            <person name="Sazanova A.L."/>
        </authorList>
    </citation>
    <scope>NUCLEOTIDE SEQUENCE [LARGE SCALE GENOMIC DNA]</scope>
    <source>
        <strain evidence="6">RCAM04685</strain>
    </source>
</reference>
<accession>A0A370LAR3</accession>
<dbReference type="GO" id="GO:0046872">
    <property type="term" value="F:metal ion binding"/>
    <property type="evidence" value="ECO:0007669"/>
    <property type="project" value="UniProtKB-KW"/>
</dbReference>
<feature type="domain" description="HpcH/HpaI aldolase/citrate lyase" evidence="4">
    <location>
        <begin position="35"/>
        <end position="221"/>
    </location>
</feature>
<evidence type="ECO:0000313" key="5">
    <source>
        <dbReference type="EMBL" id="RDJ28260.1"/>
    </source>
</evidence>
<sequence>MNDMNHNKLKLSPNAVKRAAANGDTIKGCHLTFGAPPIIEVLSSLDLDFIYIDGEHGTFDFKDVEAACLAAERHDIVPIARVPDRTAPTITRFLDRGVRGIVVPHVNSAADAAEALDAIYFSPTGSRSFGGGRPYYLAIDDLPKHLADVNNDISVGIMIESAEGLASAHEIAALSGVDYLSFGLNDLAQALGYPGQPTHKDVARQVEEASARIRKAGKPIREDFMKIAWINQVILAGMRELMARPIALPY</sequence>
<dbReference type="Proteomes" id="UP000255207">
    <property type="component" value="Unassembled WGS sequence"/>
</dbReference>
<protein>
    <recommendedName>
        <fullName evidence="4">HpcH/HpaI aldolase/citrate lyase domain-containing protein</fullName>
    </recommendedName>
</protein>
<comment type="caution">
    <text evidence="5">The sequence shown here is derived from an EMBL/GenBank/DDBJ whole genome shotgun (WGS) entry which is preliminary data.</text>
</comment>
<evidence type="ECO:0000256" key="3">
    <source>
        <dbReference type="ARBA" id="ARBA00023239"/>
    </source>
</evidence>
<evidence type="ECO:0000313" key="6">
    <source>
        <dbReference type="Proteomes" id="UP000255207"/>
    </source>
</evidence>
<dbReference type="PANTHER" id="PTHR30502:SF0">
    <property type="entry name" value="PHOSPHOENOLPYRUVATE CARBOXYLASE FAMILY PROTEIN"/>
    <property type="match status" value="1"/>
</dbReference>
<dbReference type="Gene3D" id="3.20.20.60">
    <property type="entry name" value="Phosphoenolpyruvate-binding domains"/>
    <property type="match status" value="1"/>
</dbReference>
<dbReference type="InterPro" id="IPR005000">
    <property type="entry name" value="Aldolase/citrate-lyase_domain"/>
</dbReference>
<comment type="similarity">
    <text evidence="1">Belongs to the HpcH/HpaI aldolase family.</text>
</comment>
<gene>
    <name evidence="5" type="ORF">DWE98_06675</name>
</gene>
<evidence type="ECO:0000256" key="1">
    <source>
        <dbReference type="ARBA" id="ARBA00005568"/>
    </source>
</evidence>
<evidence type="ECO:0000259" key="4">
    <source>
        <dbReference type="Pfam" id="PF03328"/>
    </source>
</evidence>
<dbReference type="OrthoDB" id="9802624at2"/>
<keyword evidence="2" id="KW-0479">Metal-binding</keyword>
<dbReference type="RefSeq" id="WP_114828385.1">
    <property type="nucleotide sequence ID" value="NZ_QQTO01000037.1"/>
</dbReference>